<gene>
    <name evidence="1" type="ORF">EVAR_22332_1</name>
</gene>
<evidence type="ECO:0000313" key="1">
    <source>
        <dbReference type="EMBL" id="GBP23472.1"/>
    </source>
</evidence>
<protein>
    <submittedName>
        <fullName evidence="1">Uncharacterized protein</fullName>
    </submittedName>
</protein>
<organism evidence="1 2">
    <name type="scientific">Eumeta variegata</name>
    <name type="common">Bagworm moth</name>
    <name type="synonym">Eumeta japonica</name>
    <dbReference type="NCBI Taxonomy" id="151549"/>
    <lineage>
        <taxon>Eukaryota</taxon>
        <taxon>Metazoa</taxon>
        <taxon>Ecdysozoa</taxon>
        <taxon>Arthropoda</taxon>
        <taxon>Hexapoda</taxon>
        <taxon>Insecta</taxon>
        <taxon>Pterygota</taxon>
        <taxon>Neoptera</taxon>
        <taxon>Endopterygota</taxon>
        <taxon>Lepidoptera</taxon>
        <taxon>Glossata</taxon>
        <taxon>Ditrysia</taxon>
        <taxon>Tineoidea</taxon>
        <taxon>Psychidae</taxon>
        <taxon>Oiketicinae</taxon>
        <taxon>Eumeta</taxon>
    </lineage>
</organism>
<sequence>MPVLLRDKAAEDDVRFPNSGAGRCAEEMDLSIGPYALAPRPVYGVTPYYANTLLYNPDYFASYYKVYDVSARNSTRVDIERIAIYFISPDYSVSRDSALVPAFDSNLGSVF</sequence>
<keyword evidence="2" id="KW-1185">Reference proteome</keyword>
<dbReference type="Proteomes" id="UP000299102">
    <property type="component" value="Unassembled WGS sequence"/>
</dbReference>
<dbReference type="AlphaFoldDB" id="A0A4C1UC03"/>
<comment type="caution">
    <text evidence="1">The sequence shown here is derived from an EMBL/GenBank/DDBJ whole genome shotgun (WGS) entry which is preliminary data.</text>
</comment>
<dbReference type="EMBL" id="BGZK01000150">
    <property type="protein sequence ID" value="GBP23472.1"/>
    <property type="molecule type" value="Genomic_DNA"/>
</dbReference>
<proteinExistence type="predicted"/>
<reference evidence="1 2" key="1">
    <citation type="journal article" date="2019" name="Commun. Biol.">
        <title>The bagworm genome reveals a unique fibroin gene that provides high tensile strength.</title>
        <authorList>
            <person name="Kono N."/>
            <person name="Nakamura H."/>
            <person name="Ohtoshi R."/>
            <person name="Tomita M."/>
            <person name="Numata K."/>
            <person name="Arakawa K."/>
        </authorList>
    </citation>
    <scope>NUCLEOTIDE SEQUENCE [LARGE SCALE GENOMIC DNA]</scope>
</reference>
<accession>A0A4C1UC03</accession>
<name>A0A4C1UC03_EUMVA</name>
<evidence type="ECO:0000313" key="2">
    <source>
        <dbReference type="Proteomes" id="UP000299102"/>
    </source>
</evidence>